<feature type="transmembrane region" description="Helical" evidence="5">
    <location>
        <begin position="69"/>
        <end position="88"/>
    </location>
</feature>
<evidence type="ECO:0000313" key="7">
    <source>
        <dbReference type="Proteomes" id="UP000230233"/>
    </source>
</evidence>
<comment type="caution">
    <text evidence="5">Lacks conserved residue(s) required for the propagation of feature annotation.</text>
</comment>
<dbReference type="InterPro" id="IPR051883">
    <property type="entry name" value="AQP11/12_channel"/>
</dbReference>
<dbReference type="GO" id="GO:0015267">
    <property type="term" value="F:channel activity"/>
    <property type="evidence" value="ECO:0007669"/>
    <property type="project" value="TreeGrafter"/>
</dbReference>
<dbReference type="STRING" id="1611254.A0A2G5UU46"/>
<dbReference type="FunFam" id="1.20.1080.10:FF:000046">
    <property type="entry name" value="Aquaporin"/>
    <property type="match status" value="1"/>
</dbReference>
<feature type="transmembrane region" description="Helical" evidence="5">
    <location>
        <begin position="109"/>
        <end position="131"/>
    </location>
</feature>
<dbReference type="InterPro" id="IPR016697">
    <property type="entry name" value="Aquaporin_11/12"/>
</dbReference>
<comment type="similarity">
    <text evidence="5">Belongs to the MIP/aquaporin (TC 1.A.8) family.</text>
</comment>
<organism evidence="6 7">
    <name type="scientific">Caenorhabditis nigoni</name>
    <dbReference type="NCBI Taxonomy" id="1611254"/>
    <lineage>
        <taxon>Eukaryota</taxon>
        <taxon>Metazoa</taxon>
        <taxon>Ecdysozoa</taxon>
        <taxon>Nematoda</taxon>
        <taxon>Chromadorea</taxon>
        <taxon>Rhabditida</taxon>
        <taxon>Rhabditina</taxon>
        <taxon>Rhabditomorpha</taxon>
        <taxon>Rhabditoidea</taxon>
        <taxon>Rhabditidae</taxon>
        <taxon>Peloderinae</taxon>
        <taxon>Caenorhabditis</taxon>
    </lineage>
</organism>
<feature type="transmembrane region" description="Helical" evidence="5">
    <location>
        <begin position="189"/>
        <end position="210"/>
    </location>
</feature>
<reference evidence="7" key="1">
    <citation type="submission" date="2017-10" db="EMBL/GenBank/DDBJ databases">
        <title>Rapid genome shrinkage in a self-fertile nematode reveals novel sperm competition proteins.</title>
        <authorList>
            <person name="Yin D."/>
            <person name="Schwarz E.M."/>
            <person name="Thomas C.G."/>
            <person name="Felde R.L."/>
            <person name="Korf I.F."/>
            <person name="Cutter A.D."/>
            <person name="Schartner C.M."/>
            <person name="Ralston E.J."/>
            <person name="Meyer B.J."/>
            <person name="Haag E.S."/>
        </authorList>
    </citation>
    <scope>NUCLEOTIDE SEQUENCE [LARGE SCALE GENOMIC DNA]</scope>
    <source>
        <strain evidence="7">JU1422</strain>
    </source>
</reference>
<comment type="subcellular location">
    <subcellularLocation>
        <location evidence="1">Membrane</location>
        <topology evidence="1">Multi-pass membrane protein</topology>
    </subcellularLocation>
</comment>
<dbReference type="SUPFAM" id="SSF81338">
    <property type="entry name" value="Aquaporin-like"/>
    <property type="match status" value="1"/>
</dbReference>
<evidence type="ECO:0000256" key="5">
    <source>
        <dbReference type="PIRNR" id="PIRNR017529"/>
    </source>
</evidence>
<dbReference type="InterPro" id="IPR023271">
    <property type="entry name" value="Aquaporin-like"/>
</dbReference>
<keyword evidence="7" id="KW-1185">Reference proteome</keyword>
<evidence type="ECO:0000256" key="4">
    <source>
        <dbReference type="ARBA" id="ARBA00023136"/>
    </source>
</evidence>
<dbReference type="Gene3D" id="1.20.1080.10">
    <property type="entry name" value="Glycerol uptake facilitator protein"/>
    <property type="match status" value="1"/>
</dbReference>
<dbReference type="AlphaFoldDB" id="A0A2G5UU46"/>
<evidence type="ECO:0000256" key="2">
    <source>
        <dbReference type="ARBA" id="ARBA00022692"/>
    </source>
</evidence>
<dbReference type="PANTHER" id="PTHR21191">
    <property type="entry name" value="AQUAPORIN"/>
    <property type="match status" value="1"/>
</dbReference>
<keyword evidence="3 5" id="KW-1133">Transmembrane helix</keyword>
<evidence type="ECO:0000313" key="6">
    <source>
        <dbReference type="EMBL" id="PIC42746.1"/>
    </source>
</evidence>
<dbReference type="PANTHER" id="PTHR21191:SF2">
    <property type="entry name" value="AQUAPORIN"/>
    <property type="match status" value="1"/>
</dbReference>
<comment type="caution">
    <text evidence="6">The sequence shown here is derived from an EMBL/GenBank/DDBJ whole genome shotgun (WGS) entry which is preliminary data.</text>
</comment>
<dbReference type="GO" id="GO:0016020">
    <property type="term" value="C:membrane"/>
    <property type="evidence" value="ECO:0007669"/>
    <property type="project" value="UniProtKB-SubCell"/>
</dbReference>
<dbReference type="OrthoDB" id="1580043at2759"/>
<dbReference type="PIRSF" id="PIRSF017529">
    <property type="entry name" value="Aquaporin_11/12"/>
    <property type="match status" value="1"/>
</dbReference>
<keyword evidence="4 5" id="KW-0472">Membrane</keyword>
<protein>
    <recommendedName>
        <fullName evidence="5">Aquaporin</fullName>
    </recommendedName>
</protein>
<keyword evidence="2 5" id="KW-0812">Transmembrane</keyword>
<evidence type="ECO:0000256" key="1">
    <source>
        <dbReference type="ARBA" id="ARBA00004141"/>
    </source>
</evidence>
<proteinExistence type="inferred from homology"/>
<gene>
    <name evidence="6" type="primary">Cni-aqp-11</name>
    <name evidence="6" type="synonym">Cnig_chr_III.g9723</name>
    <name evidence="6" type="ORF">B9Z55_009723</name>
</gene>
<dbReference type="Proteomes" id="UP000230233">
    <property type="component" value="Chromosome III"/>
</dbReference>
<dbReference type="GO" id="GO:0005737">
    <property type="term" value="C:cytoplasm"/>
    <property type="evidence" value="ECO:0007669"/>
    <property type="project" value="TreeGrafter"/>
</dbReference>
<name>A0A2G5UU46_9PELO</name>
<feature type="transmembrane region" description="Helical" evidence="5">
    <location>
        <begin position="230"/>
        <end position="252"/>
    </location>
</feature>
<accession>A0A2G5UU46</accession>
<sequence length="279" mass="31562">MEISGPLVDAFIYYITVIVVCEGARHVADRLFDKKGNVHRFIIEFLGTLQVTTTIYENAVIDIHLGRQAFAFTLFSMGLVFALCNRTAFCSPLAPIEQYLFGRLRLSELIQTLAAQFSAGYLAFSFARIIWLRAYNTTNAHSSILRMMESCGFNHPYPIYYHLAFELIGTFIVRHVLTRATSESRDSRVRFVFPALFMAAVFTGTVTFVGDQALDPLVASTLFYGCRGLSFENFMLVYWIAPAIGWMASAYWDSLGEEDAKKRAAKEKKAEKKRAKKSE</sequence>
<dbReference type="EMBL" id="PDUG01000003">
    <property type="protein sequence ID" value="PIC42746.1"/>
    <property type="molecule type" value="Genomic_DNA"/>
</dbReference>
<evidence type="ECO:0000256" key="3">
    <source>
        <dbReference type="ARBA" id="ARBA00022989"/>
    </source>
</evidence>